<keyword evidence="1" id="KW-0694">RNA-binding</keyword>
<evidence type="ECO:0000313" key="4">
    <source>
        <dbReference type="Proteomes" id="UP000772618"/>
    </source>
</evidence>
<dbReference type="InterPro" id="IPR035979">
    <property type="entry name" value="RBD_domain_sf"/>
</dbReference>
<proteinExistence type="predicted"/>
<dbReference type="PANTHER" id="PTHR48027">
    <property type="entry name" value="HETEROGENEOUS NUCLEAR RIBONUCLEOPROTEIN 87F-RELATED"/>
    <property type="match status" value="1"/>
</dbReference>
<dbReference type="PROSITE" id="PS50102">
    <property type="entry name" value="RRM"/>
    <property type="match status" value="1"/>
</dbReference>
<dbReference type="InterPro" id="IPR000504">
    <property type="entry name" value="RRM_dom"/>
</dbReference>
<sequence length="101" mass="11708">MNIYVGNLDRQATEKELRSLFNQFGEVKSVRIVKDHESGEPRGFAFVEMTDDQLATKAIQELDAKPFANKRLKVNEAKPKKSTVVYNSFASYYGYRDRFKH</sequence>
<reference evidence="3 4" key="1">
    <citation type="submission" date="2021-05" db="EMBL/GenBank/DDBJ databases">
        <title>A Polyphasic approach of four new species of the genus Ohtaekwangia: Ohtaekwangia histidinii sp. nov., Ohtaekwangia cretensis sp. nov., Ohtaekwangia indiensis sp. nov., Ohtaekwangia reichenbachii sp. nov. from diverse environment.</title>
        <authorList>
            <person name="Octaviana S."/>
        </authorList>
    </citation>
    <scope>NUCLEOTIDE SEQUENCE [LARGE SCALE GENOMIC DNA]</scope>
    <source>
        <strain evidence="3 4">PWU20</strain>
    </source>
</reference>
<dbReference type="EMBL" id="JAHESD010000044">
    <property type="protein sequence ID" value="MBT1705001.1"/>
    <property type="molecule type" value="Genomic_DNA"/>
</dbReference>
<feature type="domain" description="RRM" evidence="2">
    <location>
        <begin position="1"/>
        <end position="79"/>
    </location>
</feature>
<evidence type="ECO:0000313" key="3">
    <source>
        <dbReference type="EMBL" id="MBT1705001.1"/>
    </source>
</evidence>
<dbReference type="Gene3D" id="3.30.70.330">
    <property type="match status" value="1"/>
</dbReference>
<gene>
    <name evidence="3" type="ORF">KK060_17040</name>
</gene>
<evidence type="ECO:0000259" key="2">
    <source>
        <dbReference type="PROSITE" id="PS50102"/>
    </source>
</evidence>
<protein>
    <submittedName>
        <fullName evidence="3">RNA-binding protein</fullName>
    </submittedName>
</protein>
<dbReference type="RefSeq" id="WP_254154959.1">
    <property type="nucleotide sequence ID" value="NZ_JAHESD010000044.1"/>
</dbReference>
<dbReference type="InterPro" id="IPR052462">
    <property type="entry name" value="SLIRP/GR-RBP-like"/>
</dbReference>
<dbReference type="InterPro" id="IPR012677">
    <property type="entry name" value="Nucleotide-bd_a/b_plait_sf"/>
</dbReference>
<keyword evidence="4" id="KW-1185">Reference proteome</keyword>
<dbReference type="SUPFAM" id="SSF54928">
    <property type="entry name" value="RNA-binding domain, RBD"/>
    <property type="match status" value="1"/>
</dbReference>
<name>A0ABS5VYB5_9BACT</name>
<dbReference type="Proteomes" id="UP000772618">
    <property type="component" value="Unassembled WGS sequence"/>
</dbReference>
<comment type="caution">
    <text evidence="3">The sequence shown here is derived from an EMBL/GenBank/DDBJ whole genome shotgun (WGS) entry which is preliminary data.</text>
</comment>
<dbReference type="Pfam" id="PF00076">
    <property type="entry name" value="RRM_1"/>
    <property type="match status" value="1"/>
</dbReference>
<accession>A0ABS5VYB5</accession>
<dbReference type="SMART" id="SM00360">
    <property type="entry name" value="RRM"/>
    <property type="match status" value="1"/>
</dbReference>
<evidence type="ECO:0000256" key="1">
    <source>
        <dbReference type="ARBA" id="ARBA00022884"/>
    </source>
</evidence>
<organism evidence="3 4">
    <name type="scientific">Chryseosolibacter indicus</name>
    <dbReference type="NCBI Taxonomy" id="2782351"/>
    <lineage>
        <taxon>Bacteria</taxon>
        <taxon>Pseudomonadati</taxon>
        <taxon>Bacteroidota</taxon>
        <taxon>Cytophagia</taxon>
        <taxon>Cytophagales</taxon>
        <taxon>Chryseotaleaceae</taxon>
        <taxon>Chryseosolibacter</taxon>
    </lineage>
</organism>